<comment type="caution">
    <text evidence="3">The sequence shown here is derived from an EMBL/GenBank/DDBJ whole genome shotgun (WGS) entry which is preliminary data.</text>
</comment>
<gene>
    <name evidence="3" type="ORF">E6K76_01145</name>
</gene>
<dbReference type="InterPro" id="IPR007899">
    <property type="entry name" value="CHAD_dom"/>
</dbReference>
<dbReference type="Pfam" id="PF05235">
    <property type="entry name" value="CHAD"/>
    <property type="match status" value="1"/>
</dbReference>
<name>A0A538TAG1_UNCEI</name>
<protein>
    <submittedName>
        <fullName evidence="3">CHAD domain-containing protein</fullName>
    </submittedName>
</protein>
<dbReference type="PANTHER" id="PTHR39339:SF1">
    <property type="entry name" value="CHAD DOMAIN-CONTAINING PROTEIN"/>
    <property type="match status" value="1"/>
</dbReference>
<dbReference type="EMBL" id="VBOW01000013">
    <property type="protein sequence ID" value="TMQ60631.1"/>
    <property type="molecule type" value="Genomic_DNA"/>
</dbReference>
<dbReference type="Gene3D" id="1.40.20.10">
    <property type="entry name" value="CHAD domain"/>
    <property type="match status" value="1"/>
</dbReference>
<feature type="compositionally biased region" description="Basic and acidic residues" evidence="1">
    <location>
        <begin position="7"/>
        <end position="18"/>
    </location>
</feature>
<dbReference type="PANTHER" id="PTHR39339">
    <property type="entry name" value="SLR1444 PROTEIN"/>
    <property type="match status" value="1"/>
</dbReference>
<evidence type="ECO:0000259" key="2">
    <source>
        <dbReference type="PROSITE" id="PS51708"/>
    </source>
</evidence>
<sequence length="366" mass="41723">MPGRAGLQERRGRARELPRLSGAGPRNVGMADPARSAPRNRRHVRPAAIERARLRLEPGGALERAPRLDESAFSLYQGDRLADVALKSIGRQLARLFWHEAGARLGVNPEHVHDMRVATRRLRTALRVFAAAIPRETRQEWRQELRWIGRALGSVRDCDVELDRVRRMAADAPEPERAALFVFTSLLEIKRARKRVTLLERLDSPRFSRFRRHAQPWIELRRVTPDTRAARAPAYIAGPRVVAVWDRRMLEACDEAKRKTTAENVHALRIAIKGARYAVEYFVELEGPGARRRAKHLGRLQNMLGARQDAAVLLRHMRRYARTIPSRDGELSLGARIAIRKISRAARVRKSEWREVLELGSGAERA</sequence>
<organism evidence="3 4">
    <name type="scientific">Eiseniibacteriota bacterium</name>
    <dbReference type="NCBI Taxonomy" id="2212470"/>
    <lineage>
        <taxon>Bacteria</taxon>
        <taxon>Candidatus Eiseniibacteriota</taxon>
    </lineage>
</organism>
<feature type="region of interest" description="Disordered" evidence="1">
    <location>
        <begin position="1"/>
        <end position="42"/>
    </location>
</feature>
<accession>A0A538TAG1</accession>
<evidence type="ECO:0000313" key="3">
    <source>
        <dbReference type="EMBL" id="TMQ60631.1"/>
    </source>
</evidence>
<dbReference type="PROSITE" id="PS51708">
    <property type="entry name" value="CHAD"/>
    <property type="match status" value="1"/>
</dbReference>
<feature type="domain" description="CHAD" evidence="2">
    <location>
        <begin position="78"/>
        <end position="359"/>
    </location>
</feature>
<reference evidence="3 4" key="1">
    <citation type="journal article" date="2019" name="Nat. Microbiol.">
        <title>Mediterranean grassland soil C-N compound turnover is dependent on rainfall and depth, and is mediated by genomically divergent microorganisms.</title>
        <authorList>
            <person name="Diamond S."/>
            <person name="Andeer P.F."/>
            <person name="Li Z."/>
            <person name="Crits-Christoph A."/>
            <person name="Burstein D."/>
            <person name="Anantharaman K."/>
            <person name="Lane K.R."/>
            <person name="Thomas B.C."/>
            <person name="Pan C."/>
            <person name="Northen T.R."/>
            <person name="Banfield J.F."/>
        </authorList>
    </citation>
    <scope>NUCLEOTIDE SEQUENCE [LARGE SCALE GENOMIC DNA]</scope>
    <source>
        <strain evidence="3">WS_6</strain>
    </source>
</reference>
<dbReference type="Proteomes" id="UP000316852">
    <property type="component" value="Unassembled WGS sequence"/>
</dbReference>
<proteinExistence type="predicted"/>
<dbReference type="SMART" id="SM00880">
    <property type="entry name" value="CHAD"/>
    <property type="match status" value="1"/>
</dbReference>
<evidence type="ECO:0000313" key="4">
    <source>
        <dbReference type="Proteomes" id="UP000316852"/>
    </source>
</evidence>
<dbReference type="AlphaFoldDB" id="A0A538TAG1"/>
<dbReference type="InterPro" id="IPR038186">
    <property type="entry name" value="CHAD_dom_sf"/>
</dbReference>
<evidence type="ECO:0000256" key="1">
    <source>
        <dbReference type="SAM" id="MobiDB-lite"/>
    </source>
</evidence>